<dbReference type="AlphaFoldDB" id="A0A087UAI7"/>
<dbReference type="EMBL" id="KK119007">
    <property type="protein sequence ID" value="KFM74376.1"/>
    <property type="molecule type" value="Genomic_DNA"/>
</dbReference>
<evidence type="ECO:0000256" key="1">
    <source>
        <dbReference type="SAM" id="MobiDB-lite"/>
    </source>
</evidence>
<sequence length="290" mass="33017">MTPMCLKRTICKSKAKKTKTTEELELEKIAQLQKELAYHLKYNENSLRRLKLKVGVAPMQRNIPKKEAPSRIKTLKEDSENGGTKAVGVVPPKNISAVIRNMRFKVQNDKTLLVKSADVQNMLETNKCLVNSSKKDVMKTQSLHLPGTCKPKDTPSKMPSTKQYDAHCGIPFYHNRKKNTVVKPFSFDARVKEFTASMKKEVEKIHLSSSLQTSWPKDVTKENFSPNKTSYSTEKFSFNPKVVKVQYHNSFKTPQVAKGNIPPNKAEFSAKARKYEKERAPESEKSKKVK</sequence>
<protein>
    <submittedName>
        <fullName evidence="2">Uncharacterized protein</fullName>
    </submittedName>
</protein>
<name>A0A087UAI7_STEMI</name>
<keyword evidence="3" id="KW-1185">Reference proteome</keyword>
<reference evidence="2 3" key="1">
    <citation type="submission" date="2013-11" db="EMBL/GenBank/DDBJ databases">
        <title>Genome sequencing of Stegodyphus mimosarum.</title>
        <authorList>
            <person name="Bechsgaard J."/>
        </authorList>
    </citation>
    <scope>NUCLEOTIDE SEQUENCE [LARGE SCALE GENOMIC DNA]</scope>
</reference>
<feature type="non-terminal residue" evidence="2">
    <location>
        <position position="290"/>
    </location>
</feature>
<feature type="compositionally biased region" description="Basic and acidic residues" evidence="1">
    <location>
        <begin position="268"/>
        <end position="290"/>
    </location>
</feature>
<dbReference type="Proteomes" id="UP000054359">
    <property type="component" value="Unassembled WGS sequence"/>
</dbReference>
<proteinExistence type="predicted"/>
<organism evidence="2 3">
    <name type="scientific">Stegodyphus mimosarum</name>
    <name type="common">African social velvet spider</name>
    <dbReference type="NCBI Taxonomy" id="407821"/>
    <lineage>
        <taxon>Eukaryota</taxon>
        <taxon>Metazoa</taxon>
        <taxon>Ecdysozoa</taxon>
        <taxon>Arthropoda</taxon>
        <taxon>Chelicerata</taxon>
        <taxon>Arachnida</taxon>
        <taxon>Araneae</taxon>
        <taxon>Araneomorphae</taxon>
        <taxon>Entelegynae</taxon>
        <taxon>Eresoidea</taxon>
        <taxon>Eresidae</taxon>
        <taxon>Stegodyphus</taxon>
    </lineage>
</organism>
<evidence type="ECO:0000313" key="2">
    <source>
        <dbReference type="EMBL" id="KFM74376.1"/>
    </source>
</evidence>
<accession>A0A087UAI7</accession>
<gene>
    <name evidence="2" type="ORF">X975_16391</name>
</gene>
<feature type="region of interest" description="Disordered" evidence="1">
    <location>
        <begin position="252"/>
        <end position="290"/>
    </location>
</feature>
<evidence type="ECO:0000313" key="3">
    <source>
        <dbReference type="Proteomes" id="UP000054359"/>
    </source>
</evidence>
<dbReference type="OrthoDB" id="10349342at2759"/>